<evidence type="ECO:0000313" key="3">
    <source>
        <dbReference type="EMBL" id="KIK55384.1"/>
    </source>
</evidence>
<feature type="chain" id="PRO_5002208053" description="Extracellular membrane protein CFEM domain-containing protein" evidence="2">
    <location>
        <begin position="24"/>
        <end position="220"/>
    </location>
</feature>
<accession>A0A0D0BZL4</accession>
<feature type="region of interest" description="Disordered" evidence="1">
    <location>
        <begin position="174"/>
        <end position="195"/>
    </location>
</feature>
<dbReference type="AlphaFoldDB" id="A0A0D0BZL4"/>
<evidence type="ECO:0000256" key="2">
    <source>
        <dbReference type="SAM" id="SignalP"/>
    </source>
</evidence>
<dbReference type="EMBL" id="KN834807">
    <property type="protein sequence ID" value="KIK55384.1"/>
    <property type="molecule type" value="Genomic_DNA"/>
</dbReference>
<dbReference type="OrthoDB" id="3030369at2759"/>
<sequence>MHRALFVFLQVACFAFLGRIVTGHPSGHGSFRVIGIRQSSDIPTQCQSSCDPVLPPLENESCTPSVCCNNPFIQNLTSCFECVGNLSGTTNYSAPQATVDAIFEACAAVGINVSDPTLPGQNSHRSLSGLPTSSTAGSGGSSTPASSSLHQSTITAITFTSPISLPSQNTITALSTSTGASPGSPASTSAGSNSGSLGRAWDWTVIIGSVGASWALGLIV</sequence>
<evidence type="ECO:0000313" key="4">
    <source>
        <dbReference type="Proteomes" id="UP000053593"/>
    </source>
</evidence>
<feature type="signal peptide" evidence="2">
    <location>
        <begin position="1"/>
        <end position="23"/>
    </location>
</feature>
<keyword evidence="4" id="KW-1185">Reference proteome</keyword>
<evidence type="ECO:0008006" key="5">
    <source>
        <dbReference type="Google" id="ProtNLM"/>
    </source>
</evidence>
<reference evidence="3 4" key="1">
    <citation type="submission" date="2014-04" db="EMBL/GenBank/DDBJ databases">
        <title>Evolutionary Origins and Diversification of the Mycorrhizal Mutualists.</title>
        <authorList>
            <consortium name="DOE Joint Genome Institute"/>
            <consortium name="Mycorrhizal Genomics Consortium"/>
            <person name="Kohler A."/>
            <person name="Kuo A."/>
            <person name="Nagy L.G."/>
            <person name="Floudas D."/>
            <person name="Copeland A."/>
            <person name="Barry K.W."/>
            <person name="Cichocki N."/>
            <person name="Veneault-Fourrey C."/>
            <person name="LaButti K."/>
            <person name="Lindquist E.A."/>
            <person name="Lipzen A."/>
            <person name="Lundell T."/>
            <person name="Morin E."/>
            <person name="Murat C."/>
            <person name="Riley R."/>
            <person name="Ohm R."/>
            <person name="Sun H."/>
            <person name="Tunlid A."/>
            <person name="Henrissat B."/>
            <person name="Grigoriev I.V."/>
            <person name="Hibbett D.S."/>
            <person name="Martin F."/>
        </authorList>
    </citation>
    <scope>NUCLEOTIDE SEQUENCE [LARGE SCALE GENOMIC DNA]</scope>
    <source>
        <strain evidence="3 4">FD-317 M1</strain>
    </source>
</reference>
<evidence type="ECO:0000256" key="1">
    <source>
        <dbReference type="SAM" id="MobiDB-lite"/>
    </source>
</evidence>
<feature type="compositionally biased region" description="Low complexity" evidence="1">
    <location>
        <begin position="126"/>
        <end position="148"/>
    </location>
</feature>
<proteinExistence type="predicted"/>
<name>A0A0D0BZL4_9AGAR</name>
<keyword evidence="2" id="KW-0732">Signal</keyword>
<protein>
    <recommendedName>
        <fullName evidence="5">Extracellular membrane protein CFEM domain-containing protein</fullName>
    </recommendedName>
</protein>
<dbReference type="Proteomes" id="UP000053593">
    <property type="component" value="Unassembled WGS sequence"/>
</dbReference>
<organism evidence="3 4">
    <name type="scientific">Collybiopsis luxurians FD-317 M1</name>
    <dbReference type="NCBI Taxonomy" id="944289"/>
    <lineage>
        <taxon>Eukaryota</taxon>
        <taxon>Fungi</taxon>
        <taxon>Dikarya</taxon>
        <taxon>Basidiomycota</taxon>
        <taxon>Agaricomycotina</taxon>
        <taxon>Agaricomycetes</taxon>
        <taxon>Agaricomycetidae</taxon>
        <taxon>Agaricales</taxon>
        <taxon>Marasmiineae</taxon>
        <taxon>Omphalotaceae</taxon>
        <taxon>Collybiopsis</taxon>
        <taxon>Collybiopsis luxurians</taxon>
    </lineage>
</organism>
<feature type="region of interest" description="Disordered" evidence="1">
    <location>
        <begin position="120"/>
        <end position="148"/>
    </location>
</feature>
<gene>
    <name evidence="3" type="ORF">GYMLUDRAFT_843745</name>
</gene>
<dbReference type="HOGENOM" id="CLU_1366388_0_0_1"/>